<protein>
    <recommendedName>
        <fullName evidence="5">G domain-containing protein</fullName>
    </recommendedName>
</protein>
<sequence>MSARAPIRHFNQISGTLCPPPIRASTFLYSTKTTDPEKNYKYKFDTAVQTLHKLTKAAPEGTSNRRRFMMIKPDPKTLKFLDEQDLGTVKVTRFLRNTKKFEILPPVDIRLPFMNFFAGAETPASFPKEILPGIAFVGRSNVGKSTLLNILCESTMARVSDKPGLTQQLNFYAAGRDFHLIDMPGYGFAFAKDEKKETWVPLHVDQEFLTLLDKIKIKYQLVMTKCDLVHREDLARRHLLLSEAIKKSSSCVDRIFMVSAKTGGGMNLLRKEILHIVGAGKKYLGGIKKEEHIARIRHEERLEKRMKRRQKR</sequence>
<dbReference type="OrthoDB" id="391988at2759"/>
<dbReference type="GO" id="GO:0046872">
    <property type="term" value="F:metal ion binding"/>
    <property type="evidence" value="ECO:0007669"/>
    <property type="project" value="UniProtKB-KW"/>
</dbReference>
<dbReference type="InterPro" id="IPR006073">
    <property type="entry name" value="GTP-bd"/>
</dbReference>
<keyword evidence="1" id="KW-0479">Metal-binding</keyword>
<organism evidence="6 7">
    <name type="scientific">Mycoemilia scoparia</name>
    <dbReference type="NCBI Taxonomy" id="417184"/>
    <lineage>
        <taxon>Eukaryota</taxon>
        <taxon>Fungi</taxon>
        <taxon>Fungi incertae sedis</taxon>
        <taxon>Zoopagomycota</taxon>
        <taxon>Kickxellomycotina</taxon>
        <taxon>Kickxellomycetes</taxon>
        <taxon>Kickxellales</taxon>
        <taxon>Kickxellaceae</taxon>
        <taxon>Mycoemilia</taxon>
    </lineage>
</organism>
<keyword evidence="2" id="KW-0547">Nucleotide-binding</keyword>
<dbReference type="Gene3D" id="3.40.50.300">
    <property type="entry name" value="P-loop containing nucleotide triphosphate hydrolases"/>
    <property type="match status" value="2"/>
</dbReference>
<name>A0A9W8DWH7_9FUNG</name>
<comment type="caution">
    <text evidence="6">The sequence shown here is derived from an EMBL/GenBank/DDBJ whole genome shotgun (WGS) entry which is preliminary data.</text>
</comment>
<evidence type="ECO:0000256" key="2">
    <source>
        <dbReference type="ARBA" id="ARBA00022741"/>
    </source>
</evidence>
<dbReference type="CDD" id="cd01876">
    <property type="entry name" value="YihA_EngB"/>
    <property type="match status" value="1"/>
</dbReference>
<evidence type="ECO:0000313" key="6">
    <source>
        <dbReference type="EMBL" id="KAJ1921578.1"/>
    </source>
</evidence>
<keyword evidence="4" id="KW-0342">GTP-binding</keyword>
<evidence type="ECO:0000256" key="1">
    <source>
        <dbReference type="ARBA" id="ARBA00022723"/>
    </source>
</evidence>
<dbReference type="AlphaFoldDB" id="A0A9W8DWH7"/>
<dbReference type="SUPFAM" id="SSF52540">
    <property type="entry name" value="P-loop containing nucleoside triphosphate hydrolases"/>
    <property type="match status" value="1"/>
</dbReference>
<reference evidence="6" key="1">
    <citation type="submission" date="2022-07" db="EMBL/GenBank/DDBJ databases">
        <title>Phylogenomic reconstructions and comparative analyses of Kickxellomycotina fungi.</title>
        <authorList>
            <person name="Reynolds N.K."/>
            <person name="Stajich J.E."/>
            <person name="Barry K."/>
            <person name="Grigoriev I.V."/>
            <person name="Crous P."/>
            <person name="Smith M.E."/>
        </authorList>
    </citation>
    <scope>NUCLEOTIDE SEQUENCE</scope>
    <source>
        <strain evidence="6">NBRC 100468</strain>
    </source>
</reference>
<dbReference type="EMBL" id="JANBPU010000004">
    <property type="protein sequence ID" value="KAJ1921578.1"/>
    <property type="molecule type" value="Genomic_DNA"/>
</dbReference>
<dbReference type="PANTHER" id="PTHR47560">
    <property type="entry name" value="EXPRESSED PROTEIN"/>
    <property type="match status" value="1"/>
</dbReference>
<keyword evidence="3" id="KW-0460">Magnesium</keyword>
<evidence type="ECO:0000313" key="7">
    <source>
        <dbReference type="Proteomes" id="UP001150538"/>
    </source>
</evidence>
<dbReference type="PANTHER" id="PTHR47560:SF1">
    <property type="entry name" value="EXPRESSED PROTEIN"/>
    <property type="match status" value="1"/>
</dbReference>
<dbReference type="Pfam" id="PF01926">
    <property type="entry name" value="MMR_HSR1"/>
    <property type="match status" value="1"/>
</dbReference>
<gene>
    <name evidence="6" type="ORF">H4219_000616</name>
</gene>
<dbReference type="GO" id="GO:0005525">
    <property type="term" value="F:GTP binding"/>
    <property type="evidence" value="ECO:0007669"/>
    <property type="project" value="UniProtKB-KW"/>
</dbReference>
<dbReference type="InterPro" id="IPR027417">
    <property type="entry name" value="P-loop_NTPase"/>
</dbReference>
<keyword evidence="7" id="KW-1185">Reference proteome</keyword>
<dbReference type="InterPro" id="IPR030393">
    <property type="entry name" value="G_ENGB_dom"/>
</dbReference>
<evidence type="ECO:0000256" key="4">
    <source>
        <dbReference type="ARBA" id="ARBA00023134"/>
    </source>
</evidence>
<evidence type="ECO:0000259" key="5">
    <source>
        <dbReference type="Pfam" id="PF01926"/>
    </source>
</evidence>
<evidence type="ECO:0000256" key="3">
    <source>
        <dbReference type="ARBA" id="ARBA00022842"/>
    </source>
</evidence>
<proteinExistence type="predicted"/>
<feature type="domain" description="G" evidence="5">
    <location>
        <begin position="134"/>
        <end position="197"/>
    </location>
</feature>
<dbReference type="Proteomes" id="UP001150538">
    <property type="component" value="Unassembled WGS sequence"/>
</dbReference>
<accession>A0A9W8DWH7</accession>